<name>A0A9E7FV84_9LILI</name>
<feature type="domain" description="Mono-/di-acylglycerol lipase N-terminal" evidence="3">
    <location>
        <begin position="6"/>
        <end position="69"/>
    </location>
</feature>
<dbReference type="GO" id="GO:0016042">
    <property type="term" value="P:lipid catabolic process"/>
    <property type="evidence" value="ECO:0007669"/>
    <property type="project" value="InterPro"/>
</dbReference>
<evidence type="ECO:0000259" key="3">
    <source>
        <dbReference type="Pfam" id="PF03893"/>
    </source>
</evidence>
<feature type="region of interest" description="Disordered" evidence="1">
    <location>
        <begin position="396"/>
        <end position="421"/>
    </location>
</feature>
<evidence type="ECO:0000259" key="2">
    <source>
        <dbReference type="Pfam" id="PF01764"/>
    </source>
</evidence>
<dbReference type="InterPro" id="IPR005592">
    <property type="entry name" value="Mono/diacylglycerol_lipase_N"/>
</dbReference>
<dbReference type="OrthoDB" id="438440at2759"/>
<gene>
    <name evidence="4" type="ORF">MUK42_19711</name>
</gene>
<organism evidence="4 5">
    <name type="scientific">Musa troglodytarum</name>
    <name type="common">fe'i banana</name>
    <dbReference type="NCBI Taxonomy" id="320322"/>
    <lineage>
        <taxon>Eukaryota</taxon>
        <taxon>Viridiplantae</taxon>
        <taxon>Streptophyta</taxon>
        <taxon>Embryophyta</taxon>
        <taxon>Tracheophyta</taxon>
        <taxon>Spermatophyta</taxon>
        <taxon>Magnoliopsida</taxon>
        <taxon>Liliopsida</taxon>
        <taxon>Zingiberales</taxon>
        <taxon>Musaceae</taxon>
        <taxon>Musa</taxon>
    </lineage>
</organism>
<accession>A0A9E7FV84</accession>
<dbReference type="Proteomes" id="UP001055439">
    <property type="component" value="Chromosome 5"/>
</dbReference>
<dbReference type="Pfam" id="PF01764">
    <property type="entry name" value="Lipase_3"/>
    <property type="match status" value="1"/>
</dbReference>
<feature type="compositionally biased region" description="Polar residues" evidence="1">
    <location>
        <begin position="402"/>
        <end position="421"/>
    </location>
</feature>
<dbReference type="Gene3D" id="3.40.50.1820">
    <property type="entry name" value="alpha/beta hydrolase"/>
    <property type="match status" value="1"/>
</dbReference>
<feature type="domain" description="Fungal lipase-type" evidence="2">
    <location>
        <begin position="106"/>
        <end position="247"/>
    </location>
</feature>
<dbReference type="InterPro" id="IPR002921">
    <property type="entry name" value="Fungal_lipase-type"/>
</dbReference>
<dbReference type="PANTHER" id="PTHR46398">
    <property type="entry name" value="ALPHA/BETA-HYDROLASES SUPERFAMILY PROTEIN"/>
    <property type="match status" value="1"/>
</dbReference>
<reference evidence="4" key="1">
    <citation type="submission" date="2022-05" db="EMBL/GenBank/DDBJ databases">
        <title>The Musa troglodytarum L. genome provides insights into the mechanism of non-climacteric behaviour and enrichment of carotenoids.</title>
        <authorList>
            <person name="Wang J."/>
        </authorList>
    </citation>
    <scope>NUCLEOTIDE SEQUENCE</scope>
    <source>
        <tissue evidence="4">Leaf</tissue>
    </source>
</reference>
<protein>
    <submittedName>
        <fullName evidence="4">Lipase 3 N-terminal region</fullName>
    </submittedName>
</protein>
<dbReference type="PANTHER" id="PTHR46398:SF7">
    <property type="entry name" value="ALPHA_BETA-HYDROLASES SUPERFAMILY PROTEIN"/>
    <property type="match status" value="1"/>
</dbReference>
<proteinExistence type="predicted"/>
<keyword evidence="5" id="KW-1185">Reference proteome</keyword>
<evidence type="ECO:0000313" key="4">
    <source>
        <dbReference type="EMBL" id="URE01017.1"/>
    </source>
</evidence>
<dbReference type="Pfam" id="PF03893">
    <property type="entry name" value="Lipase3_N"/>
    <property type="match status" value="1"/>
</dbReference>
<sequence length="451" mass="50329">MAAAGLEWLLCLGCSRWAWKRLAYVGAYDSAAWPQATAEELEPASRVCRVVLAVYQDDLANPTYAPAGGYRMDSSGVVKRVPYDQIPDGRCPPYLIYVDREHKEVVLAVRGLNLVRDSDYKVLLDNRLGQQMFDGGFVHHGLLRAATWLLNREADTLLDLWLELGSEYKLVFAGHSLGSGIAALMTIIVVNHRDQFGGIPRSQIRCYAIAPARCMSLNLAVKYADVINSVILQANLSQDDFLPRTPTPLEYIFGSIVCLPCFLCLVCMRDTFIPEKRKLKDPRRLYAPGRIYHIVERKFCRCVRYPPEVRTAIPVDGRFEHIVLSCSTTSDHAIVWIEREAQKALDLLKDTEPKTAPPEQKMSRKLSLEQEHKNALERAVTLYVPQAVVAATGDHSEVTGAAPSQGQEGATSSNGSKSSCRTNWDELVDKLFTRNESGNLDLKKDMNTVDG</sequence>
<dbReference type="CDD" id="cd00519">
    <property type="entry name" value="Lipase_3"/>
    <property type="match status" value="1"/>
</dbReference>
<dbReference type="EMBL" id="CP097507">
    <property type="protein sequence ID" value="URE01017.1"/>
    <property type="molecule type" value="Genomic_DNA"/>
</dbReference>
<dbReference type="AlphaFoldDB" id="A0A9E7FV84"/>
<evidence type="ECO:0000313" key="5">
    <source>
        <dbReference type="Proteomes" id="UP001055439"/>
    </source>
</evidence>
<dbReference type="InterPro" id="IPR029058">
    <property type="entry name" value="AB_hydrolase_fold"/>
</dbReference>
<dbReference type="SUPFAM" id="SSF53474">
    <property type="entry name" value="alpha/beta-Hydrolases"/>
    <property type="match status" value="1"/>
</dbReference>
<evidence type="ECO:0000256" key="1">
    <source>
        <dbReference type="SAM" id="MobiDB-lite"/>
    </source>
</evidence>